<evidence type="ECO:0000313" key="2">
    <source>
        <dbReference type="Proteomes" id="UP000664940"/>
    </source>
</evidence>
<accession>A0A833Z4P3</accession>
<proteinExistence type="predicted"/>
<organism evidence="1 2">
    <name type="scientific">Phyllostomus discolor</name>
    <name type="common">pale spear-nosed bat</name>
    <dbReference type="NCBI Taxonomy" id="89673"/>
    <lineage>
        <taxon>Eukaryota</taxon>
        <taxon>Metazoa</taxon>
        <taxon>Chordata</taxon>
        <taxon>Craniata</taxon>
        <taxon>Vertebrata</taxon>
        <taxon>Euteleostomi</taxon>
        <taxon>Mammalia</taxon>
        <taxon>Eutheria</taxon>
        <taxon>Laurasiatheria</taxon>
        <taxon>Chiroptera</taxon>
        <taxon>Yangochiroptera</taxon>
        <taxon>Phyllostomidae</taxon>
        <taxon>Phyllostominae</taxon>
        <taxon>Phyllostomus</taxon>
    </lineage>
</organism>
<sequence length="168" mass="18706">MRRWARVEAGLDGHSRGAVPQRRFLPFQLLCRQNCHRSILSPDWALPLSLPCCRHVQANFKSDYRQHDVHSKLLFQQATAVFPGMSVSVCCQKSLQPHRPLPPLWAPQDAVGPQRVRLRVPPGRGGPALLSGAPTGRGVGLTQVLYRRWHVQADRGEEGSAHSCGPRT</sequence>
<evidence type="ECO:0000313" key="1">
    <source>
        <dbReference type="EMBL" id="KAF6086258.1"/>
    </source>
</evidence>
<name>A0A833Z4P3_9CHIR</name>
<reference evidence="1 2" key="1">
    <citation type="journal article" date="2020" name="Nature">
        <title>Six reference-quality genomes reveal evolution of bat adaptations.</title>
        <authorList>
            <person name="Jebb D."/>
            <person name="Huang Z."/>
            <person name="Pippel M."/>
            <person name="Hughes G.M."/>
            <person name="Lavrichenko K."/>
            <person name="Devanna P."/>
            <person name="Winkler S."/>
            <person name="Jermiin L.S."/>
            <person name="Skirmuntt E.C."/>
            <person name="Katzourakis A."/>
            <person name="Burkitt-Gray L."/>
            <person name="Ray D.A."/>
            <person name="Sullivan K.A.M."/>
            <person name="Roscito J.G."/>
            <person name="Kirilenko B.M."/>
            <person name="Davalos L.M."/>
            <person name="Corthals A.P."/>
            <person name="Power M.L."/>
            <person name="Jones G."/>
            <person name="Ransome R.D."/>
            <person name="Dechmann D.K.N."/>
            <person name="Locatelli A.G."/>
            <person name="Puechmaille S.J."/>
            <person name="Fedrigo O."/>
            <person name="Jarvis E.D."/>
            <person name="Hiller M."/>
            <person name="Vernes S.C."/>
            <person name="Myers E.W."/>
            <person name="Teeling E.C."/>
        </authorList>
    </citation>
    <scope>NUCLEOTIDE SEQUENCE [LARGE SCALE GENOMIC DNA]</scope>
    <source>
        <strain evidence="1">Bat1K_MPI-CBG_1</strain>
    </source>
</reference>
<dbReference type="Proteomes" id="UP000664940">
    <property type="component" value="Unassembled WGS sequence"/>
</dbReference>
<gene>
    <name evidence="1" type="ORF">HJG60_008453</name>
</gene>
<comment type="caution">
    <text evidence="1">The sequence shown here is derived from an EMBL/GenBank/DDBJ whole genome shotgun (WGS) entry which is preliminary data.</text>
</comment>
<dbReference type="AlphaFoldDB" id="A0A833Z4P3"/>
<protein>
    <submittedName>
        <fullName evidence="1">Uncharacterized protein</fullName>
    </submittedName>
</protein>
<dbReference type="EMBL" id="JABVXQ010000011">
    <property type="protein sequence ID" value="KAF6086258.1"/>
    <property type="molecule type" value="Genomic_DNA"/>
</dbReference>